<accession>A0ABT7XZ67</accession>
<evidence type="ECO:0000313" key="7">
    <source>
        <dbReference type="EMBL" id="MDN2481074.1"/>
    </source>
</evidence>
<evidence type="ECO:0000259" key="6">
    <source>
        <dbReference type="Pfam" id="PF04116"/>
    </source>
</evidence>
<feature type="transmembrane region" description="Helical" evidence="5">
    <location>
        <begin position="140"/>
        <end position="164"/>
    </location>
</feature>
<dbReference type="RefSeq" id="WP_289961204.1">
    <property type="nucleotide sequence ID" value="NZ_JAUEOZ010000001.1"/>
</dbReference>
<dbReference type="EMBL" id="JAUEOZ010000001">
    <property type="protein sequence ID" value="MDN2481074.1"/>
    <property type="molecule type" value="Genomic_DNA"/>
</dbReference>
<keyword evidence="2 5" id="KW-0812">Transmembrane</keyword>
<keyword evidence="8" id="KW-1185">Reference proteome</keyword>
<keyword evidence="4 5" id="KW-0472">Membrane</keyword>
<dbReference type="InterPro" id="IPR006694">
    <property type="entry name" value="Fatty_acid_hydroxylase"/>
</dbReference>
<gene>
    <name evidence="7" type="ORF">QWJ08_06665</name>
</gene>
<evidence type="ECO:0000313" key="8">
    <source>
        <dbReference type="Proteomes" id="UP001169719"/>
    </source>
</evidence>
<evidence type="ECO:0000256" key="1">
    <source>
        <dbReference type="ARBA" id="ARBA00004370"/>
    </source>
</evidence>
<evidence type="ECO:0000256" key="2">
    <source>
        <dbReference type="ARBA" id="ARBA00022692"/>
    </source>
</evidence>
<dbReference type="Proteomes" id="UP001169719">
    <property type="component" value="Unassembled WGS sequence"/>
</dbReference>
<comment type="subcellular location">
    <subcellularLocation>
        <location evidence="1">Membrane</location>
    </subcellularLocation>
</comment>
<keyword evidence="3 5" id="KW-1133">Transmembrane helix</keyword>
<feature type="transmembrane region" description="Helical" evidence="5">
    <location>
        <begin position="38"/>
        <end position="60"/>
    </location>
</feature>
<feature type="domain" description="Fatty acid hydroxylase" evidence="6">
    <location>
        <begin position="87"/>
        <end position="222"/>
    </location>
</feature>
<dbReference type="Pfam" id="PF04116">
    <property type="entry name" value="FA_hydroxylase"/>
    <property type="match status" value="1"/>
</dbReference>
<evidence type="ECO:0000256" key="5">
    <source>
        <dbReference type="SAM" id="Phobius"/>
    </source>
</evidence>
<dbReference type="PANTHER" id="PTHR11863">
    <property type="entry name" value="STEROL DESATURASE"/>
    <property type="match status" value="1"/>
</dbReference>
<protein>
    <submittedName>
        <fullName evidence="7">Sterol desaturase family protein</fullName>
        <ecNumber evidence="7">1.-.-.-</ecNumber>
    </submittedName>
</protein>
<feature type="transmembrane region" description="Helical" evidence="5">
    <location>
        <begin position="80"/>
        <end position="99"/>
    </location>
</feature>
<evidence type="ECO:0000256" key="4">
    <source>
        <dbReference type="ARBA" id="ARBA00023136"/>
    </source>
</evidence>
<name>A0ABT7XZ67_9VIBR</name>
<comment type="caution">
    <text evidence="7">The sequence shown here is derived from an EMBL/GenBank/DDBJ whole genome shotgun (WGS) entry which is preliminary data.</text>
</comment>
<dbReference type="EC" id="1.-.-.-" evidence="7"/>
<keyword evidence="7" id="KW-0560">Oxidoreductase</keyword>
<evidence type="ECO:0000256" key="3">
    <source>
        <dbReference type="ARBA" id="ARBA00022989"/>
    </source>
</evidence>
<proteinExistence type="predicted"/>
<sequence length="261" mass="30199">MSAEIVRLSFFIGILCFCTVWEILAQRRTLTQSKSYRWLNNLGLVALNGLVLKFTLPILAIELAVTTSHAGVGLLNWLSLPMWLSVMATVVILDLAIYWQHRLFHRVPILWKLHRMHHSDQDIDVTTGARFHPIEIILSMLIKMVVVVVIGAPALGVLIFEIILNGSAMFNHSNARLPNMVDRILRRWVVTPDMHRVHHSTLRHECDSNFGFFLSIWDRWFKSYISQPKLGHHDMSIGIDKFRRASEQRIDKMLTQPFRES</sequence>
<organism evidence="7 8">
    <name type="scientific">Vibrio agarivorans</name>
    <dbReference type="NCBI Taxonomy" id="153622"/>
    <lineage>
        <taxon>Bacteria</taxon>
        <taxon>Pseudomonadati</taxon>
        <taxon>Pseudomonadota</taxon>
        <taxon>Gammaproteobacteria</taxon>
        <taxon>Vibrionales</taxon>
        <taxon>Vibrionaceae</taxon>
        <taxon>Vibrio</taxon>
    </lineage>
</organism>
<dbReference type="InterPro" id="IPR050307">
    <property type="entry name" value="Sterol_Desaturase_Related"/>
</dbReference>
<reference evidence="7" key="1">
    <citation type="submission" date="2024-05" db="EMBL/GenBank/DDBJ databases">
        <title>Genome Sequences of Four Agar- Degrading Marine Bacteria.</title>
        <authorList>
            <person name="Phillips E.K."/>
            <person name="Shaffer J.C."/>
            <person name="Henson M.W."/>
            <person name="Temperton B."/>
            <person name="Thrash C.J."/>
            <person name="Martin M.O."/>
        </authorList>
    </citation>
    <scope>NUCLEOTIDE SEQUENCE</scope>
    <source>
        <strain evidence="7">EKP203</strain>
    </source>
</reference>
<feature type="transmembrane region" description="Helical" evidence="5">
    <location>
        <begin position="6"/>
        <end position="26"/>
    </location>
</feature>
<dbReference type="GO" id="GO:0016491">
    <property type="term" value="F:oxidoreductase activity"/>
    <property type="evidence" value="ECO:0007669"/>
    <property type="project" value="UniProtKB-KW"/>
</dbReference>